<evidence type="ECO:0000259" key="1">
    <source>
        <dbReference type="PROSITE" id="PS51406"/>
    </source>
</evidence>
<evidence type="ECO:0000313" key="2">
    <source>
        <dbReference type="EMBL" id="KRF84712.1"/>
    </source>
</evidence>
<dbReference type="Proteomes" id="UP000008792">
    <property type="component" value="Unassembled WGS sequence"/>
</dbReference>
<dbReference type="GO" id="GO:0005615">
    <property type="term" value="C:extracellular space"/>
    <property type="evidence" value="ECO:0007669"/>
    <property type="project" value="TreeGrafter"/>
</dbReference>
<dbReference type="PROSITE" id="PS51406">
    <property type="entry name" value="FIBRINOGEN_C_2"/>
    <property type="match status" value="1"/>
</dbReference>
<dbReference type="PANTHER" id="PTHR19143:SF327">
    <property type="entry name" value="FI21813P1-RELATED"/>
    <property type="match status" value="1"/>
</dbReference>
<dbReference type="InterPro" id="IPR050373">
    <property type="entry name" value="Fibrinogen_C-term_domain"/>
</dbReference>
<evidence type="ECO:0000313" key="3">
    <source>
        <dbReference type="Proteomes" id="UP000008792"/>
    </source>
</evidence>
<protein>
    <recommendedName>
        <fullName evidence="1">Fibrinogen C-terminal domain-containing protein</fullName>
    </recommendedName>
</protein>
<dbReference type="AlphaFoldDB" id="A0A0Q9WJB1"/>
<dbReference type="PANTHER" id="PTHR19143">
    <property type="entry name" value="FIBRINOGEN/TENASCIN/ANGIOPOEITIN"/>
    <property type="match status" value="1"/>
</dbReference>
<dbReference type="InterPro" id="IPR002181">
    <property type="entry name" value="Fibrinogen_a/b/g_C_dom"/>
</dbReference>
<name>A0A0Q9WJB1_DROVI</name>
<dbReference type="EMBL" id="CH940647">
    <property type="protein sequence ID" value="KRF84712.1"/>
    <property type="molecule type" value="Genomic_DNA"/>
</dbReference>
<organism evidence="2 3">
    <name type="scientific">Drosophila virilis</name>
    <name type="common">Fruit fly</name>
    <dbReference type="NCBI Taxonomy" id="7244"/>
    <lineage>
        <taxon>Eukaryota</taxon>
        <taxon>Metazoa</taxon>
        <taxon>Ecdysozoa</taxon>
        <taxon>Arthropoda</taxon>
        <taxon>Hexapoda</taxon>
        <taxon>Insecta</taxon>
        <taxon>Pterygota</taxon>
        <taxon>Neoptera</taxon>
        <taxon>Endopterygota</taxon>
        <taxon>Diptera</taxon>
        <taxon>Brachycera</taxon>
        <taxon>Muscomorpha</taxon>
        <taxon>Ephydroidea</taxon>
        <taxon>Drosophilidae</taxon>
        <taxon>Drosophila</taxon>
    </lineage>
</organism>
<sequence>MKTISVVCDSDIAGPGWIVVLRRINGGVSFNRNWEEYKAGFGDQQGEFFIGLENLHLLTQSEPHDLYISLMYSESESRFARYSNFLIGNEGESYKLKKLGEYSGNVGDAFRYHEHMKFSTPDRDNDLSLRNCAKALNSGWWFHKCYTCNLNGVYQKDNTGELGVHWKTWQGRSIKFVQMMIRPTSQE</sequence>
<accession>A0A0Q9WJB1</accession>
<dbReference type="InterPro" id="IPR036056">
    <property type="entry name" value="Fibrinogen-like_C"/>
</dbReference>
<dbReference type="STRING" id="7244.A0A0Q9WJB1"/>
<feature type="domain" description="Fibrinogen C-terminal" evidence="1">
    <location>
        <begin position="1"/>
        <end position="185"/>
    </location>
</feature>
<dbReference type="Gene3D" id="3.90.215.10">
    <property type="entry name" value="Gamma Fibrinogen, chain A, domain 1"/>
    <property type="match status" value="1"/>
</dbReference>
<proteinExistence type="predicted"/>
<dbReference type="CDD" id="cd00087">
    <property type="entry name" value="FReD"/>
    <property type="match status" value="1"/>
</dbReference>
<dbReference type="OrthoDB" id="6145874at2759"/>
<reference evidence="2 3" key="1">
    <citation type="journal article" date="2007" name="Nature">
        <title>Evolution of genes and genomes on the Drosophila phylogeny.</title>
        <authorList>
            <consortium name="Drosophila 12 Genomes Consortium"/>
            <person name="Clark A.G."/>
            <person name="Eisen M.B."/>
            <person name="Smith D.R."/>
            <person name="Bergman C.M."/>
            <person name="Oliver B."/>
            <person name="Markow T.A."/>
            <person name="Kaufman T.C."/>
            <person name="Kellis M."/>
            <person name="Gelbart W."/>
            <person name="Iyer V.N."/>
            <person name="Pollard D.A."/>
            <person name="Sackton T.B."/>
            <person name="Larracuente A.M."/>
            <person name="Singh N.D."/>
            <person name="Abad J.P."/>
            <person name="Abt D.N."/>
            <person name="Adryan B."/>
            <person name="Aguade M."/>
            <person name="Akashi H."/>
            <person name="Anderson W.W."/>
            <person name="Aquadro C.F."/>
            <person name="Ardell D.H."/>
            <person name="Arguello R."/>
            <person name="Artieri C.G."/>
            <person name="Barbash D.A."/>
            <person name="Barker D."/>
            <person name="Barsanti P."/>
            <person name="Batterham P."/>
            <person name="Batzoglou S."/>
            <person name="Begun D."/>
            <person name="Bhutkar A."/>
            <person name="Blanco E."/>
            <person name="Bosak S.A."/>
            <person name="Bradley R.K."/>
            <person name="Brand A.D."/>
            <person name="Brent M.R."/>
            <person name="Brooks A.N."/>
            <person name="Brown R.H."/>
            <person name="Butlin R.K."/>
            <person name="Caggese C."/>
            <person name="Calvi B.R."/>
            <person name="Bernardo de Carvalho A."/>
            <person name="Caspi A."/>
            <person name="Castrezana S."/>
            <person name="Celniker S.E."/>
            <person name="Chang J.L."/>
            <person name="Chapple C."/>
            <person name="Chatterji S."/>
            <person name="Chinwalla A."/>
            <person name="Civetta A."/>
            <person name="Clifton S.W."/>
            <person name="Comeron J.M."/>
            <person name="Costello J.C."/>
            <person name="Coyne J.A."/>
            <person name="Daub J."/>
            <person name="David R.G."/>
            <person name="Delcher A.L."/>
            <person name="Delehaunty K."/>
            <person name="Do C.B."/>
            <person name="Ebling H."/>
            <person name="Edwards K."/>
            <person name="Eickbush T."/>
            <person name="Evans J.D."/>
            <person name="Filipski A."/>
            <person name="Findeiss S."/>
            <person name="Freyhult E."/>
            <person name="Fulton L."/>
            <person name="Fulton R."/>
            <person name="Garcia A.C."/>
            <person name="Gardiner A."/>
            <person name="Garfield D.A."/>
            <person name="Garvin B.E."/>
            <person name="Gibson G."/>
            <person name="Gilbert D."/>
            <person name="Gnerre S."/>
            <person name="Godfrey J."/>
            <person name="Good R."/>
            <person name="Gotea V."/>
            <person name="Gravely B."/>
            <person name="Greenberg A.J."/>
            <person name="Griffiths-Jones S."/>
            <person name="Gross S."/>
            <person name="Guigo R."/>
            <person name="Gustafson E.A."/>
            <person name="Haerty W."/>
            <person name="Hahn M.W."/>
            <person name="Halligan D.L."/>
            <person name="Halpern A.L."/>
            <person name="Halter G.M."/>
            <person name="Han M.V."/>
            <person name="Heger A."/>
            <person name="Hillier L."/>
            <person name="Hinrichs A.S."/>
            <person name="Holmes I."/>
            <person name="Hoskins R.A."/>
            <person name="Hubisz M.J."/>
            <person name="Hultmark D."/>
            <person name="Huntley M.A."/>
            <person name="Jaffe D.B."/>
            <person name="Jagadeeshan S."/>
            <person name="Jeck W.R."/>
            <person name="Johnson J."/>
            <person name="Jones C.D."/>
            <person name="Jordan W.C."/>
            <person name="Karpen G.H."/>
            <person name="Kataoka E."/>
            <person name="Keightley P.D."/>
            <person name="Kheradpour P."/>
            <person name="Kirkness E.F."/>
            <person name="Koerich L.B."/>
            <person name="Kristiansen K."/>
            <person name="Kudrna D."/>
            <person name="Kulathinal R.J."/>
            <person name="Kumar S."/>
            <person name="Kwok R."/>
            <person name="Lander E."/>
            <person name="Langley C.H."/>
            <person name="Lapoint R."/>
            <person name="Lazzaro B.P."/>
            <person name="Lee S.J."/>
            <person name="Levesque L."/>
            <person name="Li R."/>
            <person name="Lin C.F."/>
            <person name="Lin M.F."/>
            <person name="Lindblad-Toh K."/>
            <person name="Llopart A."/>
            <person name="Long M."/>
            <person name="Low L."/>
            <person name="Lozovsky E."/>
            <person name="Lu J."/>
            <person name="Luo M."/>
            <person name="Machado C.A."/>
            <person name="Makalowski W."/>
            <person name="Marzo M."/>
            <person name="Matsuda M."/>
            <person name="Matzkin L."/>
            <person name="McAllister B."/>
            <person name="McBride C.S."/>
            <person name="McKernan B."/>
            <person name="McKernan K."/>
            <person name="Mendez-Lago M."/>
            <person name="Minx P."/>
            <person name="Mollenhauer M.U."/>
            <person name="Montooth K."/>
            <person name="Mount S.M."/>
            <person name="Mu X."/>
            <person name="Myers E."/>
            <person name="Negre B."/>
            <person name="Newfeld S."/>
            <person name="Nielsen R."/>
            <person name="Noor M.A."/>
            <person name="O'Grady P."/>
            <person name="Pachter L."/>
            <person name="Papaceit M."/>
            <person name="Parisi M.J."/>
            <person name="Parisi M."/>
            <person name="Parts L."/>
            <person name="Pedersen J.S."/>
            <person name="Pesole G."/>
            <person name="Phillippy A.M."/>
            <person name="Ponting C.P."/>
            <person name="Pop M."/>
            <person name="Porcelli D."/>
            <person name="Powell J.R."/>
            <person name="Prohaska S."/>
            <person name="Pruitt K."/>
            <person name="Puig M."/>
            <person name="Quesneville H."/>
            <person name="Ram K.R."/>
            <person name="Rand D."/>
            <person name="Rasmussen M.D."/>
            <person name="Reed L.K."/>
            <person name="Reenan R."/>
            <person name="Reily A."/>
            <person name="Remington K.A."/>
            <person name="Rieger T.T."/>
            <person name="Ritchie M.G."/>
            <person name="Robin C."/>
            <person name="Rogers Y.H."/>
            <person name="Rohde C."/>
            <person name="Rozas J."/>
            <person name="Rubenfield M.J."/>
            <person name="Ruiz A."/>
            <person name="Russo S."/>
            <person name="Salzberg S.L."/>
            <person name="Sanchez-Gracia A."/>
            <person name="Saranga D.J."/>
            <person name="Sato H."/>
            <person name="Schaeffer S.W."/>
            <person name="Schatz M.C."/>
            <person name="Schlenke T."/>
            <person name="Schwartz R."/>
            <person name="Segarra C."/>
            <person name="Singh R.S."/>
            <person name="Sirot L."/>
            <person name="Sirota M."/>
            <person name="Sisneros N.B."/>
            <person name="Smith C.D."/>
            <person name="Smith T.F."/>
            <person name="Spieth J."/>
            <person name="Stage D.E."/>
            <person name="Stark A."/>
            <person name="Stephan W."/>
            <person name="Strausberg R.L."/>
            <person name="Strempel S."/>
            <person name="Sturgill D."/>
            <person name="Sutton G."/>
            <person name="Sutton G.G."/>
            <person name="Tao W."/>
            <person name="Teichmann S."/>
            <person name="Tobari Y.N."/>
            <person name="Tomimura Y."/>
            <person name="Tsolas J.M."/>
            <person name="Valente V.L."/>
            <person name="Venter E."/>
            <person name="Venter J.C."/>
            <person name="Vicario S."/>
            <person name="Vieira F.G."/>
            <person name="Vilella A.J."/>
            <person name="Villasante A."/>
            <person name="Walenz B."/>
            <person name="Wang J."/>
            <person name="Wasserman M."/>
            <person name="Watts T."/>
            <person name="Wilson D."/>
            <person name="Wilson R.K."/>
            <person name="Wing R.A."/>
            <person name="Wolfner M.F."/>
            <person name="Wong A."/>
            <person name="Wong G.K."/>
            <person name="Wu C.I."/>
            <person name="Wu G."/>
            <person name="Yamamoto D."/>
            <person name="Yang H.P."/>
            <person name="Yang S.P."/>
            <person name="Yorke J.A."/>
            <person name="Yoshida K."/>
            <person name="Zdobnov E."/>
            <person name="Zhang P."/>
            <person name="Zhang Y."/>
            <person name="Zimin A.V."/>
            <person name="Baldwin J."/>
            <person name="Abdouelleil A."/>
            <person name="Abdulkadir J."/>
            <person name="Abebe A."/>
            <person name="Abera B."/>
            <person name="Abreu J."/>
            <person name="Acer S.C."/>
            <person name="Aftuck L."/>
            <person name="Alexander A."/>
            <person name="An P."/>
            <person name="Anderson E."/>
            <person name="Anderson S."/>
            <person name="Arachi H."/>
            <person name="Azer M."/>
            <person name="Bachantsang P."/>
            <person name="Barry A."/>
            <person name="Bayul T."/>
            <person name="Berlin A."/>
            <person name="Bessette D."/>
            <person name="Bloom T."/>
            <person name="Blye J."/>
            <person name="Boguslavskiy L."/>
            <person name="Bonnet C."/>
            <person name="Boukhgalter B."/>
            <person name="Bourzgui I."/>
            <person name="Brown A."/>
            <person name="Cahill P."/>
            <person name="Channer S."/>
            <person name="Cheshatsang Y."/>
            <person name="Chuda L."/>
            <person name="Citroen M."/>
            <person name="Collymore A."/>
            <person name="Cooke P."/>
            <person name="Costello M."/>
            <person name="D'Aco K."/>
            <person name="Daza R."/>
            <person name="De Haan G."/>
            <person name="DeGray S."/>
            <person name="DeMaso C."/>
            <person name="Dhargay N."/>
            <person name="Dooley K."/>
            <person name="Dooley E."/>
            <person name="Doricent M."/>
            <person name="Dorje P."/>
            <person name="Dorjee K."/>
            <person name="Dupes A."/>
            <person name="Elong R."/>
            <person name="Falk J."/>
            <person name="Farina A."/>
            <person name="Faro S."/>
            <person name="Ferguson D."/>
            <person name="Fisher S."/>
            <person name="Foley C.D."/>
            <person name="Franke A."/>
            <person name="Friedrich D."/>
            <person name="Gadbois L."/>
            <person name="Gearin G."/>
            <person name="Gearin C.R."/>
            <person name="Giannoukos G."/>
            <person name="Goode T."/>
            <person name="Graham J."/>
            <person name="Grandbois E."/>
            <person name="Grewal S."/>
            <person name="Gyaltsen K."/>
            <person name="Hafez N."/>
            <person name="Hagos B."/>
            <person name="Hall J."/>
            <person name="Henson C."/>
            <person name="Hollinger A."/>
            <person name="Honan T."/>
            <person name="Huard M.D."/>
            <person name="Hughes L."/>
            <person name="Hurhula B."/>
            <person name="Husby M.E."/>
            <person name="Kamat A."/>
            <person name="Kanga B."/>
            <person name="Kashin S."/>
            <person name="Khazanovich D."/>
            <person name="Kisner P."/>
            <person name="Lance K."/>
            <person name="Lara M."/>
            <person name="Lee W."/>
            <person name="Lennon N."/>
            <person name="Letendre F."/>
            <person name="LeVine R."/>
            <person name="Lipovsky A."/>
            <person name="Liu X."/>
            <person name="Liu J."/>
            <person name="Liu S."/>
            <person name="Lokyitsang T."/>
            <person name="Lokyitsang Y."/>
            <person name="Lubonja R."/>
            <person name="Lui A."/>
            <person name="MacDonald P."/>
            <person name="Magnisalis V."/>
            <person name="Maru K."/>
            <person name="Matthews C."/>
            <person name="McCusker W."/>
            <person name="McDonough S."/>
            <person name="Mehta T."/>
            <person name="Meldrim J."/>
            <person name="Meneus L."/>
            <person name="Mihai O."/>
            <person name="Mihalev A."/>
            <person name="Mihova T."/>
            <person name="Mittelman R."/>
            <person name="Mlenga V."/>
            <person name="Montmayeur A."/>
            <person name="Mulrain L."/>
            <person name="Navidi A."/>
            <person name="Naylor J."/>
            <person name="Negash T."/>
            <person name="Nguyen T."/>
            <person name="Nguyen N."/>
            <person name="Nicol R."/>
            <person name="Norbu C."/>
            <person name="Norbu N."/>
            <person name="Novod N."/>
            <person name="O'Neill B."/>
            <person name="Osman S."/>
            <person name="Markiewicz E."/>
            <person name="Oyono O.L."/>
            <person name="Patti C."/>
            <person name="Phunkhang P."/>
            <person name="Pierre F."/>
            <person name="Priest M."/>
            <person name="Raghuraman S."/>
            <person name="Rege F."/>
            <person name="Reyes R."/>
            <person name="Rise C."/>
            <person name="Rogov P."/>
            <person name="Ross K."/>
            <person name="Ryan E."/>
            <person name="Settipalli S."/>
            <person name="Shea T."/>
            <person name="Sherpa N."/>
            <person name="Shi L."/>
            <person name="Shih D."/>
            <person name="Sparrow T."/>
            <person name="Spaulding J."/>
            <person name="Stalker J."/>
            <person name="Stange-Thomann N."/>
            <person name="Stavropoulos S."/>
            <person name="Stone C."/>
            <person name="Strader C."/>
            <person name="Tesfaye S."/>
            <person name="Thomson T."/>
            <person name="Thoulutsang Y."/>
            <person name="Thoulutsang D."/>
            <person name="Topham K."/>
            <person name="Topping I."/>
            <person name="Tsamla T."/>
            <person name="Vassiliev H."/>
            <person name="Vo A."/>
            <person name="Wangchuk T."/>
            <person name="Wangdi T."/>
            <person name="Weiand M."/>
            <person name="Wilkinson J."/>
            <person name="Wilson A."/>
            <person name="Yadav S."/>
            <person name="Young G."/>
            <person name="Yu Q."/>
            <person name="Zembek L."/>
            <person name="Zhong D."/>
            <person name="Zimmer A."/>
            <person name="Zwirko Z."/>
            <person name="Jaffe D.B."/>
            <person name="Alvarez P."/>
            <person name="Brockman W."/>
            <person name="Butler J."/>
            <person name="Chin C."/>
            <person name="Gnerre S."/>
            <person name="Grabherr M."/>
            <person name="Kleber M."/>
            <person name="Mauceli E."/>
            <person name="MacCallum I."/>
        </authorList>
    </citation>
    <scope>NUCLEOTIDE SEQUENCE [LARGE SCALE GENOMIC DNA]</scope>
    <source>
        <strain evidence="3">Tucson 15010-1051.87</strain>
    </source>
</reference>
<gene>
    <name evidence="2" type="primary">Dvir\GJ26515</name>
    <name evidence="2" type="ORF">Dvir_GJ26515</name>
</gene>
<dbReference type="Pfam" id="PF00147">
    <property type="entry name" value="Fibrinogen_C"/>
    <property type="match status" value="1"/>
</dbReference>
<dbReference type="InParanoid" id="A0A0Q9WJB1"/>
<dbReference type="SMART" id="SM00186">
    <property type="entry name" value="FBG"/>
    <property type="match status" value="1"/>
</dbReference>
<dbReference type="SMR" id="A0A0Q9WJB1"/>
<keyword evidence="3" id="KW-1185">Reference proteome</keyword>
<dbReference type="InterPro" id="IPR014716">
    <property type="entry name" value="Fibrinogen_a/b/g_C_1"/>
</dbReference>
<dbReference type="SUPFAM" id="SSF56496">
    <property type="entry name" value="Fibrinogen C-terminal domain-like"/>
    <property type="match status" value="1"/>
</dbReference>